<dbReference type="PANTHER" id="PTHR30135:SF3">
    <property type="entry name" value="GLUCONEOGENESIS FACTOR-RELATED"/>
    <property type="match status" value="1"/>
</dbReference>
<name>A0A170PEJ6_9CHLR</name>
<proteinExistence type="inferred from homology"/>
<dbReference type="HAMAP" id="MF_00973">
    <property type="entry name" value="Gluconeogen_factor"/>
    <property type="match status" value="1"/>
</dbReference>
<reference evidence="4" key="1">
    <citation type="submission" date="2016-01" db="EMBL/GenBank/DDBJ databases">
        <authorList>
            <person name="Mcilroy J.S."/>
            <person name="Karst M S."/>
            <person name="Albertsen M."/>
        </authorList>
    </citation>
    <scope>NUCLEOTIDE SEQUENCE</scope>
    <source>
        <strain evidence="4">Cfx-K</strain>
    </source>
</reference>
<organism evidence="4 5">
    <name type="scientific">Candidatus Promineifilum breve</name>
    <dbReference type="NCBI Taxonomy" id="1806508"/>
    <lineage>
        <taxon>Bacteria</taxon>
        <taxon>Bacillati</taxon>
        <taxon>Chloroflexota</taxon>
        <taxon>Ardenticatenia</taxon>
        <taxon>Candidatus Promineifilales</taxon>
        <taxon>Candidatus Promineifilaceae</taxon>
        <taxon>Candidatus Promineifilum</taxon>
    </lineage>
</organism>
<dbReference type="CDD" id="cd07187">
    <property type="entry name" value="YvcK_like"/>
    <property type="match status" value="1"/>
</dbReference>
<dbReference type="EMBL" id="LN890655">
    <property type="protein sequence ID" value="CUS02617.2"/>
    <property type="molecule type" value="Genomic_DNA"/>
</dbReference>
<keyword evidence="3" id="KW-0472">Membrane</keyword>
<gene>
    <name evidence="4" type="ORF">CFX0092_A0739</name>
</gene>
<evidence type="ECO:0000256" key="1">
    <source>
        <dbReference type="ARBA" id="ARBA00022490"/>
    </source>
</evidence>
<comment type="subcellular location">
    <subcellularLocation>
        <location evidence="2">Cytoplasm</location>
    </subcellularLocation>
</comment>
<evidence type="ECO:0000256" key="2">
    <source>
        <dbReference type="HAMAP-Rule" id="MF_00973"/>
    </source>
</evidence>
<dbReference type="Pfam" id="PF01933">
    <property type="entry name" value="CofD"/>
    <property type="match status" value="1"/>
</dbReference>
<dbReference type="GO" id="GO:0005737">
    <property type="term" value="C:cytoplasm"/>
    <property type="evidence" value="ECO:0007669"/>
    <property type="project" value="UniProtKB-SubCell"/>
</dbReference>
<dbReference type="GO" id="GO:0043743">
    <property type="term" value="F:LPPG:FO 2-phospho-L-lactate transferase activity"/>
    <property type="evidence" value="ECO:0007669"/>
    <property type="project" value="InterPro"/>
</dbReference>
<dbReference type="InterPro" id="IPR010119">
    <property type="entry name" value="Gluconeogen_factor"/>
</dbReference>
<keyword evidence="1 2" id="KW-0963">Cytoplasm</keyword>
<feature type="transmembrane region" description="Helical" evidence="3">
    <location>
        <begin position="28"/>
        <end position="48"/>
    </location>
</feature>
<accession>A0A170PEJ6</accession>
<keyword evidence="5" id="KW-1185">Reference proteome</keyword>
<dbReference type="KEGG" id="pbf:CFX0092_A0739"/>
<dbReference type="GO" id="GO:0008360">
    <property type="term" value="P:regulation of cell shape"/>
    <property type="evidence" value="ECO:0007669"/>
    <property type="project" value="UniProtKB-UniRule"/>
</dbReference>
<comment type="similarity">
    <text evidence="2">Belongs to the gluconeogenesis factor family.</text>
</comment>
<protein>
    <recommendedName>
        <fullName evidence="2">Putative gluconeogenesis factor</fullName>
    </recommendedName>
</protein>
<evidence type="ECO:0000313" key="5">
    <source>
        <dbReference type="Proteomes" id="UP000215027"/>
    </source>
</evidence>
<keyword evidence="3" id="KW-0812">Transmembrane</keyword>
<comment type="function">
    <text evidence="2">Required for morphogenesis under gluconeogenic growth conditions.</text>
</comment>
<dbReference type="InterPro" id="IPR002882">
    <property type="entry name" value="CofD"/>
</dbReference>
<dbReference type="PANTHER" id="PTHR30135">
    <property type="entry name" value="UNCHARACTERIZED PROTEIN YVCK-RELATED"/>
    <property type="match status" value="1"/>
</dbReference>
<evidence type="ECO:0000256" key="3">
    <source>
        <dbReference type="SAM" id="Phobius"/>
    </source>
</evidence>
<dbReference type="InterPro" id="IPR038136">
    <property type="entry name" value="CofD-like_dom_sf"/>
</dbReference>
<feature type="transmembrane region" description="Helical" evidence="3">
    <location>
        <begin position="68"/>
        <end position="91"/>
    </location>
</feature>
<keyword evidence="3" id="KW-1133">Transmembrane helix</keyword>
<evidence type="ECO:0000313" key="4">
    <source>
        <dbReference type="EMBL" id="CUS02617.2"/>
    </source>
</evidence>
<dbReference type="Gene3D" id="3.40.50.10680">
    <property type="entry name" value="CofD-like domains"/>
    <property type="match status" value="1"/>
</dbReference>
<dbReference type="SUPFAM" id="SSF142338">
    <property type="entry name" value="CofD-like"/>
    <property type="match status" value="1"/>
</dbReference>
<dbReference type="AlphaFoldDB" id="A0A170PEJ6"/>
<dbReference type="NCBIfam" id="TIGR01826">
    <property type="entry name" value="CofD_related"/>
    <property type="match status" value="1"/>
</dbReference>
<dbReference type="Proteomes" id="UP000215027">
    <property type="component" value="Chromosome I"/>
</dbReference>
<sequence>MMKRNNRLWGALYLRRRWLTVGIGVKRWLLLLATGAAVTSMGWVYLLLSTNRAGWLPGRLYDGLTLQFLPLGWRIALPLIVGGLIMLLAVVKLGKNLVEPLREGPGAVVDSLVDYRLRDRGPHIVAIGGGTGMPGLLRGLSPYTSNLTAIVTVADDGGSSGRLRRELGLLPPGDFRNNLAALARDEALLTQVLQYRFGAMPSVATPGVATPGIVPPDGNGGAADEPAAPGLTGHAFGNLLLAALTGITGSFDEALLAAQRVLALRGQVLPSTLENVTLVAEVALPQGESVEVSGESAIPQAGGRIERVRLEPSHARAYPPALRAIFGADLIILGPGSLYTSILPNLLVADLAEALRHTRARVVYVCNLATQPGETDGYSVADHVAAITAHAPGAILDSVIANDNLSIPPETGGGRTQFVQPDAPAGVDFIRRDLVDEARPWRHDSAKLARAVLDLLA</sequence>